<reference evidence="11 12" key="2">
    <citation type="submission" date="2017-02" db="EMBL/GenBank/DDBJ databases">
        <authorList>
            <consortium name="Pathogen Informatics"/>
        </authorList>
    </citation>
    <scope>NUCLEOTIDE SEQUENCE [LARGE SCALE GENOMIC DNA]</scope>
    <source>
        <strain evidence="11 12">VRECD0157</strain>
    </source>
</reference>
<evidence type="ECO:0000313" key="10">
    <source>
        <dbReference type="EMBL" id="HBH1540672.1"/>
    </source>
</evidence>
<comment type="similarity">
    <text evidence="6">Belongs to the class I-like SAM-binding methyltransferase superfamily. C5-methyltransferase family.</text>
</comment>
<dbReference type="AlphaFoldDB" id="A0A031W9Z4"/>
<keyword evidence="3 6" id="KW-0808">Transferase</keyword>
<dbReference type="EMBL" id="LK932411">
    <property type="protein sequence ID" value="CDS89702.1"/>
    <property type="molecule type" value="Genomic_DNA"/>
</dbReference>
<name>A0A031W9Z4_CLODI</name>
<protein>
    <recommendedName>
        <fullName evidence="1">DNA (cytosine-5-)-methyltransferase</fullName>
        <ecNumber evidence="1">2.1.1.37</ecNumber>
    </recommendedName>
</protein>
<dbReference type="PRINTS" id="PR00105">
    <property type="entry name" value="C5METTRFRASE"/>
</dbReference>
<dbReference type="KEGG" id="pdf:CD630DERM_31470"/>
<dbReference type="EMBL" id="DAEPXK010000001">
    <property type="protein sequence ID" value="HBH1540672.1"/>
    <property type="molecule type" value="Genomic_DNA"/>
</dbReference>
<dbReference type="PROSITE" id="PS00095">
    <property type="entry name" value="C5_MTASE_2"/>
    <property type="match status" value="1"/>
</dbReference>
<dbReference type="GO" id="GO:0044027">
    <property type="term" value="P:negative regulation of gene expression via chromosomal CpG island methylation"/>
    <property type="evidence" value="ECO:0007669"/>
    <property type="project" value="TreeGrafter"/>
</dbReference>
<dbReference type="EMBL" id="LK932765">
    <property type="protein sequence ID" value="CDS92933.1"/>
    <property type="molecule type" value="Genomic_DNA"/>
</dbReference>
<dbReference type="REBASE" id="89917">
    <property type="entry name" value="M.Pdi6602ORF710333P"/>
</dbReference>
<dbReference type="REBASE" id="89926">
    <property type="entry name" value="M.Pdi6601ORF700335P"/>
</dbReference>
<accession>A0A031W9Z4</accession>
<proteinExistence type="inferred from homology"/>
<dbReference type="GO" id="GO:0003886">
    <property type="term" value="F:DNA (cytosine-5-)-methyltransferase activity"/>
    <property type="evidence" value="ECO:0007669"/>
    <property type="project" value="UniProtKB-EC"/>
</dbReference>
<dbReference type="RefSeq" id="WP_011861848.1">
    <property type="nucleotide sequence ID" value="NZ_AP031492.1"/>
</dbReference>
<dbReference type="PANTHER" id="PTHR10629:SF52">
    <property type="entry name" value="DNA (CYTOSINE-5)-METHYLTRANSFERASE 1"/>
    <property type="match status" value="1"/>
</dbReference>
<dbReference type="REBASE" id="422803">
    <property type="entry name" value="M.Cdi13747ORF3350P"/>
</dbReference>
<dbReference type="PROSITE" id="PS51679">
    <property type="entry name" value="SAM_MT_C5"/>
    <property type="match status" value="1"/>
</dbReference>
<dbReference type="InterPro" id="IPR018117">
    <property type="entry name" value="C5_DNA_meth_AS"/>
</dbReference>
<dbReference type="SUPFAM" id="SSF53335">
    <property type="entry name" value="S-adenosyl-L-methionine-dependent methyltransferases"/>
    <property type="match status" value="2"/>
</dbReference>
<dbReference type="REBASE" id="99586">
    <property type="entry name" value="M.Pdi630ORF31470P"/>
</dbReference>
<sequence>MYNVIDLFAGAGGLSLGFEMTKKFNMVAFVEKNDNAAKTYLENHPSVKRYCDIKRLDFQDILNSVDKIDVVIGGPPCQGFSNANRQKRKIINGNNELVKLYVDAIDKLKPNVFVMENVKTISSNKHSFYLTKKDKNHIINNLKLNIYNKDSVLYDRTEYINELFNIISIEDIESYIISNIDLKNLKIIIKKKKDICDYLNKISNYKKVKSTIEKLETRGKMPKWYLELINKVKNILENMLYNRNLSDEQIFYLNLFLDIQNLFLGIYELKSESVIFENTLDDNKIIAKMDTYIIIDYINASFEYLGYVLNGSALNSIDYGVPQNRERFVLIGAKKDFLKNKKIETPKPIVGENYVTVRDAIGDLAEYEASKGSMDYCFEKNSNNIEKDFYRKIILDSNKIYNHVCTDTRNIALKRFEYINQGNNFHSLPDELKGTYADPERTQNTIYKRLVYDKPSDTVVNVRKSMWIHPIKNRAVSAREAARLQSFPDSYKFLGTKDSVYQQIGNAVPPLLGRVVAEKILNLFNDEPNEYLRDVFEALDG</sequence>
<evidence type="ECO:0000256" key="6">
    <source>
        <dbReference type="PROSITE-ProRule" id="PRU01016"/>
    </source>
</evidence>
<keyword evidence="4 6" id="KW-0949">S-adenosyl-L-methionine</keyword>
<dbReference type="PROSITE" id="PS00094">
    <property type="entry name" value="C5_MTASE_1"/>
    <property type="match status" value="1"/>
</dbReference>
<dbReference type="InterPro" id="IPR031303">
    <property type="entry name" value="C5_meth_CS"/>
</dbReference>
<dbReference type="EMBL" id="LK932525">
    <property type="protein sequence ID" value="CDS89089.1"/>
    <property type="molecule type" value="Genomic_DNA"/>
</dbReference>
<reference evidence="8" key="1">
    <citation type="submission" date="2014-07" db="EMBL/GenBank/DDBJ databases">
        <authorList>
            <person name="Monot Marc"/>
        </authorList>
    </citation>
    <scope>NUCLEOTIDE SEQUENCE</scope>
    <source>
        <strain evidence="9">7032989</strain>
        <strain evidence="8">7032994</strain>
    </source>
</reference>
<dbReference type="Gene3D" id="3.40.50.150">
    <property type="entry name" value="Vaccinia Virus protein VP39"/>
    <property type="match status" value="2"/>
</dbReference>
<reference evidence="10" key="3">
    <citation type="journal article" date="2018" name="Genome Biol.">
        <title>SKESA: strategic k-mer extension for scrupulous assemblies.</title>
        <authorList>
            <person name="Souvorov A."/>
            <person name="Agarwala R."/>
            <person name="Lipman D.J."/>
        </authorList>
    </citation>
    <scope>NUCLEOTIDE SEQUENCE</scope>
    <source>
        <strain evidence="10">HN1000</strain>
    </source>
</reference>
<dbReference type="PATRIC" id="fig|1496.1373.peg.1724"/>
<dbReference type="Proteomes" id="UP000878956">
    <property type="component" value="Unassembled WGS sequence"/>
</dbReference>
<gene>
    <name evidence="11" type="primary">haeIIIM_2</name>
    <name evidence="9" type="ORF">BN1095_1230023</name>
    <name evidence="7" type="ORF">BN1096_700335</name>
    <name evidence="8" type="ORF">BN1097_710333</name>
    <name evidence="10" type="ORF">KRM00_000120</name>
    <name evidence="11" type="ORF">SAMEA3375112_01434</name>
</gene>
<reference evidence="10" key="4">
    <citation type="submission" date="2021-06" db="EMBL/GenBank/DDBJ databases">
        <authorList>
            <consortium name="NCBI Pathogen Detection Project"/>
        </authorList>
    </citation>
    <scope>NUCLEOTIDE SEQUENCE</scope>
    <source>
        <strain evidence="10">HN1000</strain>
    </source>
</reference>
<dbReference type="Proteomes" id="UP000189137">
    <property type="component" value="Unassembled WGS sequence"/>
</dbReference>
<feature type="active site" evidence="6">
    <location>
        <position position="77"/>
    </location>
</feature>
<dbReference type="InterPro" id="IPR029063">
    <property type="entry name" value="SAM-dependent_MTases_sf"/>
</dbReference>
<evidence type="ECO:0000256" key="5">
    <source>
        <dbReference type="ARBA" id="ARBA00022747"/>
    </source>
</evidence>
<dbReference type="InterPro" id="IPR050390">
    <property type="entry name" value="C5-Methyltransferase"/>
</dbReference>
<evidence type="ECO:0000313" key="7">
    <source>
        <dbReference type="EMBL" id="CDS89089.1"/>
    </source>
</evidence>
<dbReference type="GO" id="GO:0032259">
    <property type="term" value="P:methylation"/>
    <property type="evidence" value="ECO:0007669"/>
    <property type="project" value="UniProtKB-KW"/>
</dbReference>
<dbReference type="EC" id="2.1.1.37" evidence="1"/>
<organism evidence="8">
    <name type="scientific">Clostridioides difficile</name>
    <name type="common">Peptoclostridium difficile</name>
    <dbReference type="NCBI Taxonomy" id="1496"/>
    <lineage>
        <taxon>Bacteria</taxon>
        <taxon>Bacillati</taxon>
        <taxon>Bacillota</taxon>
        <taxon>Clostridia</taxon>
        <taxon>Peptostreptococcales</taxon>
        <taxon>Peptostreptococcaceae</taxon>
        <taxon>Clostridioides</taxon>
    </lineage>
</organism>
<dbReference type="Pfam" id="PF00145">
    <property type="entry name" value="DNA_methylase"/>
    <property type="match status" value="2"/>
</dbReference>
<dbReference type="GO" id="GO:0003677">
    <property type="term" value="F:DNA binding"/>
    <property type="evidence" value="ECO:0007669"/>
    <property type="project" value="TreeGrafter"/>
</dbReference>
<dbReference type="EMBL" id="FUPS01000004">
    <property type="protein sequence ID" value="SJS17448.1"/>
    <property type="molecule type" value="Genomic_DNA"/>
</dbReference>
<dbReference type="PANTHER" id="PTHR10629">
    <property type="entry name" value="CYTOSINE-SPECIFIC METHYLTRANSFERASE"/>
    <property type="match status" value="1"/>
</dbReference>
<dbReference type="REBASE" id="89931">
    <property type="entry name" value="M.Pdi6600ORF1230023P"/>
</dbReference>
<dbReference type="Gene3D" id="3.90.120.10">
    <property type="entry name" value="DNA Methylase, subunit A, domain 2"/>
    <property type="match status" value="1"/>
</dbReference>
<evidence type="ECO:0000256" key="1">
    <source>
        <dbReference type="ARBA" id="ARBA00011975"/>
    </source>
</evidence>
<evidence type="ECO:0000256" key="4">
    <source>
        <dbReference type="ARBA" id="ARBA00022691"/>
    </source>
</evidence>
<dbReference type="GO" id="GO:0009307">
    <property type="term" value="P:DNA restriction-modification system"/>
    <property type="evidence" value="ECO:0007669"/>
    <property type="project" value="UniProtKB-KW"/>
</dbReference>
<evidence type="ECO:0000313" key="11">
    <source>
        <dbReference type="EMBL" id="SJS17448.1"/>
    </source>
</evidence>
<evidence type="ECO:0000313" key="8">
    <source>
        <dbReference type="EMBL" id="CDS89702.1"/>
    </source>
</evidence>
<keyword evidence="5" id="KW-0680">Restriction system</keyword>
<evidence type="ECO:0000313" key="9">
    <source>
        <dbReference type="EMBL" id="CDS92933.1"/>
    </source>
</evidence>
<evidence type="ECO:0000313" key="12">
    <source>
        <dbReference type="Proteomes" id="UP000189137"/>
    </source>
</evidence>
<keyword evidence="2 6" id="KW-0489">Methyltransferase</keyword>
<dbReference type="InterPro" id="IPR001525">
    <property type="entry name" value="C5_MeTfrase"/>
</dbReference>
<evidence type="ECO:0000256" key="3">
    <source>
        <dbReference type="ARBA" id="ARBA00022679"/>
    </source>
</evidence>
<evidence type="ECO:0000256" key="2">
    <source>
        <dbReference type="ARBA" id="ARBA00022603"/>
    </source>
</evidence>